<feature type="non-terminal residue" evidence="3">
    <location>
        <position position="439"/>
    </location>
</feature>
<dbReference type="InterPro" id="IPR048329">
    <property type="entry name" value="PcRGLX_1st"/>
</dbReference>
<feature type="domain" description="PcRGLX/YetA-like central beta-sandwich" evidence="2">
    <location>
        <begin position="184"/>
        <end position="269"/>
    </location>
</feature>
<feature type="domain" description="PcRGLX/YetA-like N-terminal RIFT barrel" evidence="1">
    <location>
        <begin position="21"/>
        <end position="64"/>
    </location>
</feature>
<dbReference type="PANTHER" id="PTHR40081">
    <property type="entry name" value="CONCANAVALIN A-LIKE LECTIN/GLUCANASE"/>
    <property type="match status" value="1"/>
</dbReference>
<dbReference type="InterPro" id="IPR048330">
    <property type="entry name" value="PcRGLX/YetA_2nd"/>
</dbReference>
<proteinExistence type="predicted"/>
<protein>
    <submittedName>
        <fullName evidence="3">Uncharacterized protein</fullName>
    </submittedName>
</protein>
<sequence>VKPISLTLSESAGIDRKCWPITRGIPLPEGVIRDPNVLRLSAADEIVSSQFRVLSRWPDGSIQWVLVDGQIDVGAHGTVRLCVRTAAEEIPSPDEPVETTETDEAVIVCTGPLRFTIRRDRVGLCESLQLGHRVDGSFAPDIDLSPDGVELWARIAEGASSGGTRRRIYGMGGICLARLAPDAWSVQIQESGPLRTVITCRAALELDAPMHHYAGYRPLQVIVRIHAYAGKPFLRILHTTVMSHDPRQVQVEALGLRWSLPEVKTLHCRYDAGAPTQLARGGAVHLAQVDDVTAHVETRGLSDSKTIDVERLDGWFTAEHTGDGLPWVLGVALRHMAEEGPKALQASVGPEGQAFLDALVYDHPDGKPLDLSRYAEEVAWHEGEGVWSDGTGTAKTSELFVLGIDANTVTAESCLRALLTQPPARIEPDHLANCAATGG</sequence>
<accession>A0A382HUU8</accession>
<evidence type="ECO:0000259" key="2">
    <source>
        <dbReference type="Pfam" id="PF21345"/>
    </source>
</evidence>
<name>A0A382HUU8_9ZZZZ</name>
<dbReference type="InterPro" id="IPR045793">
    <property type="entry name" value="PcRGLX/YetA-like"/>
</dbReference>
<dbReference type="EMBL" id="UINC01063350">
    <property type="protein sequence ID" value="SVB90895.1"/>
    <property type="molecule type" value="Genomic_DNA"/>
</dbReference>
<dbReference type="Pfam" id="PF21345">
    <property type="entry name" value="PcRGLX_2nd"/>
    <property type="match status" value="1"/>
</dbReference>
<dbReference type="PANTHER" id="PTHR40081:SF1">
    <property type="entry name" value="TAT PATHWAY SIGNAL SEQUENCE DOMAIN PROTEIN"/>
    <property type="match status" value="1"/>
</dbReference>
<evidence type="ECO:0000313" key="3">
    <source>
        <dbReference type="EMBL" id="SVB90895.1"/>
    </source>
</evidence>
<dbReference type="AlphaFoldDB" id="A0A382HUU8"/>
<reference evidence="3" key="1">
    <citation type="submission" date="2018-05" db="EMBL/GenBank/DDBJ databases">
        <authorList>
            <person name="Lanie J.A."/>
            <person name="Ng W.-L."/>
            <person name="Kazmierczak K.M."/>
            <person name="Andrzejewski T.M."/>
            <person name="Davidsen T.M."/>
            <person name="Wayne K.J."/>
            <person name="Tettelin H."/>
            <person name="Glass J.I."/>
            <person name="Rusch D."/>
            <person name="Podicherti R."/>
            <person name="Tsui H.-C.T."/>
            <person name="Winkler M.E."/>
        </authorList>
    </citation>
    <scope>NUCLEOTIDE SEQUENCE</scope>
</reference>
<evidence type="ECO:0000259" key="1">
    <source>
        <dbReference type="Pfam" id="PF19501"/>
    </source>
</evidence>
<dbReference type="Pfam" id="PF19501">
    <property type="entry name" value="PcRGLX_1st"/>
    <property type="match status" value="1"/>
</dbReference>
<organism evidence="3">
    <name type="scientific">marine metagenome</name>
    <dbReference type="NCBI Taxonomy" id="408172"/>
    <lineage>
        <taxon>unclassified sequences</taxon>
        <taxon>metagenomes</taxon>
        <taxon>ecological metagenomes</taxon>
    </lineage>
</organism>
<feature type="non-terminal residue" evidence="3">
    <location>
        <position position="1"/>
    </location>
</feature>
<gene>
    <name evidence="3" type="ORF">METZ01_LOCUS243749</name>
</gene>